<evidence type="ECO:0000259" key="5">
    <source>
        <dbReference type="PROSITE" id="PS51192"/>
    </source>
</evidence>
<evidence type="ECO:0000256" key="1">
    <source>
        <dbReference type="ARBA" id="ARBA00022741"/>
    </source>
</evidence>
<dbReference type="InterPro" id="IPR014001">
    <property type="entry name" value="Helicase_ATP-bd"/>
</dbReference>
<dbReference type="Pfam" id="PF00271">
    <property type="entry name" value="Helicase_C"/>
    <property type="match status" value="1"/>
</dbReference>
<gene>
    <name evidence="7" type="ORF">AAFC00_003145</name>
</gene>
<feature type="region of interest" description="Disordered" evidence="4">
    <location>
        <begin position="808"/>
        <end position="835"/>
    </location>
</feature>
<dbReference type="CDD" id="cd18793">
    <property type="entry name" value="SF2_C_SNF"/>
    <property type="match status" value="1"/>
</dbReference>
<feature type="domain" description="Helicase ATP-binding" evidence="5">
    <location>
        <begin position="301"/>
        <end position="471"/>
    </location>
</feature>
<dbReference type="PANTHER" id="PTHR45629">
    <property type="entry name" value="SNF2/RAD54 FAMILY MEMBER"/>
    <property type="match status" value="1"/>
</dbReference>
<feature type="region of interest" description="Disordered" evidence="4">
    <location>
        <begin position="1"/>
        <end position="92"/>
    </location>
</feature>
<dbReference type="Pfam" id="PF00176">
    <property type="entry name" value="SNF2-rel_dom"/>
    <property type="match status" value="1"/>
</dbReference>
<dbReference type="InterPro" id="IPR049730">
    <property type="entry name" value="SNF2/RAD54-like_C"/>
</dbReference>
<dbReference type="SMART" id="SM00487">
    <property type="entry name" value="DEXDc"/>
    <property type="match status" value="1"/>
</dbReference>
<proteinExistence type="predicted"/>
<dbReference type="Gene3D" id="3.40.50.300">
    <property type="entry name" value="P-loop containing nucleotide triphosphate hydrolases"/>
    <property type="match status" value="1"/>
</dbReference>
<dbReference type="PROSITE" id="PS51192">
    <property type="entry name" value="HELICASE_ATP_BIND_1"/>
    <property type="match status" value="1"/>
</dbReference>
<dbReference type="CDD" id="cd18004">
    <property type="entry name" value="DEXHc_RAD54"/>
    <property type="match status" value="1"/>
</dbReference>
<name>A0ABR3P9Q1_9PEZI</name>
<organism evidence="7 8">
    <name type="scientific">Neodothiora populina</name>
    <dbReference type="NCBI Taxonomy" id="2781224"/>
    <lineage>
        <taxon>Eukaryota</taxon>
        <taxon>Fungi</taxon>
        <taxon>Dikarya</taxon>
        <taxon>Ascomycota</taxon>
        <taxon>Pezizomycotina</taxon>
        <taxon>Dothideomycetes</taxon>
        <taxon>Dothideomycetidae</taxon>
        <taxon>Dothideales</taxon>
        <taxon>Dothioraceae</taxon>
        <taxon>Neodothiora</taxon>
    </lineage>
</organism>
<dbReference type="PANTHER" id="PTHR45629:SF7">
    <property type="entry name" value="DNA EXCISION REPAIR PROTEIN ERCC-6-RELATED"/>
    <property type="match status" value="1"/>
</dbReference>
<dbReference type="Proteomes" id="UP001562354">
    <property type="component" value="Unassembled WGS sequence"/>
</dbReference>
<evidence type="ECO:0000256" key="4">
    <source>
        <dbReference type="SAM" id="MobiDB-lite"/>
    </source>
</evidence>
<evidence type="ECO:0000256" key="2">
    <source>
        <dbReference type="ARBA" id="ARBA00022801"/>
    </source>
</evidence>
<evidence type="ECO:0000259" key="6">
    <source>
        <dbReference type="PROSITE" id="PS51194"/>
    </source>
</evidence>
<dbReference type="GeneID" id="95976847"/>
<evidence type="ECO:0000313" key="8">
    <source>
        <dbReference type="Proteomes" id="UP001562354"/>
    </source>
</evidence>
<dbReference type="SUPFAM" id="SSF52540">
    <property type="entry name" value="P-loop containing nucleoside triphosphate hydrolases"/>
    <property type="match status" value="2"/>
</dbReference>
<dbReference type="InterPro" id="IPR027417">
    <property type="entry name" value="P-loop_NTPase"/>
</dbReference>
<reference evidence="7 8" key="1">
    <citation type="submission" date="2024-07" db="EMBL/GenBank/DDBJ databases">
        <title>Draft sequence of the Neodothiora populina.</title>
        <authorList>
            <person name="Drown D.D."/>
            <person name="Schuette U.S."/>
            <person name="Buechlein A.B."/>
            <person name="Rusch D.R."/>
            <person name="Winton L.W."/>
            <person name="Adams G.A."/>
        </authorList>
    </citation>
    <scope>NUCLEOTIDE SEQUENCE [LARGE SCALE GENOMIC DNA]</scope>
    <source>
        <strain evidence="7 8">CPC 39397</strain>
    </source>
</reference>
<feature type="region of interest" description="Disordered" evidence="4">
    <location>
        <begin position="929"/>
        <end position="957"/>
    </location>
</feature>
<dbReference type="SMART" id="SM00490">
    <property type="entry name" value="HELICc"/>
    <property type="match status" value="1"/>
</dbReference>
<dbReference type="InterPro" id="IPR050496">
    <property type="entry name" value="SNF2_RAD54_helicase_repair"/>
</dbReference>
<dbReference type="InterPro" id="IPR001650">
    <property type="entry name" value="Helicase_C-like"/>
</dbReference>
<dbReference type="PROSITE" id="PS51194">
    <property type="entry name" value="HELICASE_CTER"/>
    <property type="match status" value="1"/>
</dbReference>
<keyword evidence="8" id="KW-1185">Reference proteome</keyword>
<comment type="caution">
    <text evidence="7">The sequence shown here is derived from an EMBL/GenBank/DDBJ whole genome shotgun (WGS) entry which is preliminary data.</text>
</comment>
<dbReference type="EMBL" id="JBFMKM010000012">
    <property type="protein sequence ID" value="KAL1302806.1"/>
    <property type="molecule type" value="Genomic_DNA"/>
</dbReference>
<keyword evidence="3" id="KW-0067">ATP-binding</keyword>
<dbReference type="RefSeq" id="XP_069199082.1">
    <property type="nucleotide sequence ID" value="XM_069342578.1"/>
</dbReference>
<dbReference type="Gene3D" id="3.40.50.10810">
    <property type="entry name" value="Tandem AAA-ATPase domain"/>
    <property type="match status" value="1"/>
</dbReference>
<keyword evidence="2" id="KW-0378">Hydrolase</keyword>
<dbReference type="InterPro" id="IPR000330">
    <property type="entry name" value="SNF2_N"/>
</dbReference>
<keyword evidence="1" id="KW-0547">Nucleotide-binding</keyword>
<evidence type="ECO:0000256" key="3">
    <source>
        <dbReference type="ARBA" id="ARBA00022840"/>
    </source>
</evidence>
<feature type="compositionally biased region" description="Basic and acidic residues" evidence="4">
    <location>
        <begin position="37"/>
        <end position="49"/>
    </location>
</feature>
<protein>
    <submittedName>
        <fullName evidence="7">Uncharacterized protein</fullName>
    </submittedName>
</protein>
<feature type="compositionally biased region" description="Basic and acidic residues" evidence="4">
    <location>
        <begin position="12"/>
        <end position="21"/>
    </location>
</feature>
<dbReference type="Gene3D" id="1.20.120.850">
    <property type="entry name" value="SWI2/SNF2 ATPases, N-terminal domain"/>
    <property type="match status" value="1"/>
</dbReference>
<sequence>MFKPFKVPTVTRRPETVERRPSQAQPTEPPPKRRKTAKENDDDPAHSSQHESQISIPSARPLRRPLATVSPSSVLAVPDSPPPSTDSTTNVTRRYTALWRKKTNKKHKNWDGDGFVVVSGGYAILQDVGGRDMGRTASTGPLLPGSTLSIGGKDVEIDSVVAKEDGETNTVKPVFVKPSYIPPRPVQATTMFKKPIVKLEKTDVVVPRNIHARAQELPKRTNTEFRNPLLQKTQLSRTTSDVRVPVPRHDPDAEGALVMKRPLNAPNGKHIVDVVIDPVINKHLRDHQKSGVAFMYECVMGLRDFEGEGAILADEMGLGKTLQTIALIWTLLKQNPIYEDGPVIKKALIVCPATLINNWRKEFRKWLGNERIGVLVAENNKTRLTDFTKGKSYSVMIIGYEKLRNVQAELQKGAGIDIVICDEGHRLKTAQNKSAMAIKSLSTERRIILSGTPIQNDLSEFYTMVDFVNPGLLNKYTTFKRDFETPILKSRQPGASAKDIEKGRDRSQELASLTGQFILRRTADILAKYLPPKTEFVLYCRPTEVQVACYEAIIGTDIFDNALRNSDSSFQLINVFKKVCNGPKLLLKETSEDRQGPNATLVAAITQRVPVKHLRSSSGSSKMHVLDSLLHVLRTTTEEKVVIVSNYTATLDALTKLLVAMDYPYSRLDGSTPVAQRQDLVDRFNRSPAAASFVFLLSAKAGGVGINLIGASRLILYDIDWNPAVDLQAMARIHRDGQKRPCYIYRFITKGALEEKIYQRQLSKQDLSDNIVDNKNTASTFTAQELRDLFTLDRRVGCQTHDSLACPCGGKKTDSQQLSVNPSAAPSPPSLDTDAAIEADNDDIVVDENSDDVESLPDLPDLPTFMRSSQVDMMVEEVKREERRRLEIARVDAKTRTKDKDNKGSGKLQSLMRYAHVDCVLLRASSVGQSGGDGMKIKSMGSLEDEEVDDEGGAREEDFTFESAIEDQALRTVVAEEGSRVDFIFAKTSS</sequence>
<accession>A0ABR3P9Q1</accession>
<dbReference type="InterPro" id="IPR038718">
    <property type="entry name" value="SNF2-like_sf"/>
</dbReference>
<feature type="domain" description="Helicase C-terminal" evidence="6">
    <location>
        <begin position="625"/>
        <end position="783"/>
    </location>
</feature>
<evidence type="ECO:0000313" key="7">
    <source>
        <dbReference type="EMBL" id="KAL1302806.1"/>
    </source>
</evidence>